<feature type="transmembrane region" description="Helical" evidence="1">
    <location>
        <begin position="152"/>
        <end position="173"/>
    </location>
</feature>
<proteinExistence type="predicted"/>
<dbReference type="EMBL" id="BAAAZC010000013">
    <property type="protein sequence ID" value="GAA3970156.1"/>
    <property type="molecule type" value="Genomic_DNA"/>
</dbReference>
<keyword evidence="3" id="KW-1185">Reference proteome</keyword>
<feature type="transmembrane region" description="Helical" evidence="1">
    <location>
        <begin position="179"/>
        <end position="202"/>
    </location>
</feature>
<dbReference type="Proteomes" id="UP001500742">
    <property type="component" value="Unassembled WGS sequence"/>
</dbReference>
<evidence type="ECO:0000256" key="1">
    <source>
        <dbReference type="SAM" id="Phobius"/>
    </source>
</evidence>
<sequence>MNANFNGISTVSNDNGMTEVINAGIYQSGNDPELSGALKYNIELQKQNNGKPALGINIAKRFEPDRVHRFIIACIKNRLATYAWYICGKLTDLSAVNLFTNYAAHKNSFLAYRIENVEHIMFCATFNLLYIFIVLSFVSIIYTCIKTKRMPWFRMVLWMIVVMQLTIAVLGGYSEYPRLILPAMPALVILLFSYIDEAWFAIDLARLKNYQTEA</sequence>
<keyword evidence="1" id="KW-0472">Membrane</keyword>
<protein>
    <submittedName>
        <fullName evidence="2">Uncharacterized protein</fullName>
    </submittedName>
</protein>
<evidence type="ECO:0000313" key="3">
    <source>
        <dbReference type="Proteomes" id="UP001500742"/>
    </source>
</evidence>
<gene>
    <name evidence="2" type="ORF">GCM10022210_19020</name>
</gene>
<keyword evidence="1" id="KW-0812">Transmembrane</keyword>
<accession>A0ABP7PRR1</accession>
<name>A0ABP7PRR1_9SPHI</name>
<feature type="transmembrane region" description="Helical" evidence="1">
    <location>
        <begin position="128"/>
        <end position="145"/>
    </location>
</feature>
<evidence type="ECO:0000313" key="2">
    <source>
        <dbReference type="EMBL" id="GAA3970156.1"/>
    </source>
</evidence>
<reference evidence="3" key="1">
    <citation type="journal article" date="2019" name="Int. J. Syst. Evol. Microbiol.">
        <title>The Global Catalogue of Microorganisms (GCM) 10K type strain sequencing project: providing services to taxonomists for standard genome sequencing and annotation.</title>
        <authorList>
            <consortium name="The Broad Institute Genomics Platform"/>
            <consortium name="The Broad Institute Genome Sequencing Center for Infectious Disease"/>
            <person name="Wu L."/>
            <person name="Ma J."/>
        </authorList>
    </citation>
    <scope>NUCLEOTIDE SEQUENCE [LARGE SCALE GENOMIC DNA]</scope>
    <source>
        <strain evidence="3">JCM 16601</strain>
    </source>
</reference>
<organism evidence="2 3">
    <name type="scientific">Mucilaginibacter dorajii</name>
    <dbReference type="NCBI Taxonomy" id="692994"/>
    <lineage>
        <taxon>Bacteria</taxon>
        <taxon>Pseudomonadati</taxon>
        <taxon>Bacteroidota</taxon>
        <taxon>Sphingobacteriia</taxon>
        <taxon>Sphingobacteriales</taxon>
        <taxon>Sphingobacteriaceae</taxon>
        <taxon>Mucilaginibacter</taxon>
    </lineage>
</organism>
<keyword evidence="1" id="KW-1133">Transmembrane helix</keyword>
<comment type="caution">
    <text evidence="2">The sequence shown here is derived from an EMBL/GenBank/DDBJ whole genome shotgun (WGS) entry which is preliminary data.</text>
</comment>